<keyword evidence="2" id="KW-1185">Reference proteome</keyword>
<organism evidence="1 2">
    <name type="scientific">Araneus ventricosus</name>
    <name type="common">Orbweaver spider</name>
    <name type="synonym">Epeira ventricosa</name>
    <dbReference type="NCBI Taxonomy" id="182803"/>
    <lineage>
        <taxon>Eukaryota</taxon>
        <taxon>Metazoa</taxon>
        <taxon>Ecdysozoa</taxon>
        <taxon>Arthropoda</taxon>
        <taxon>Chelicerata</taxon>
        <taxon>Arachnida</taxon>
        <taxon>Araneae</taxon>
        <taxon>Araneomorphae</taxon>
        <taxon>Entelegynae</taxon>
        <taxon>Araneoidea</taxon>
        <taxon>Araneidae</taxon>
        <taxon>Araneus</taxon>
    </lineage>
</organism>
<accession>A0A4Y2D9I4</accession>
<evidence type="ECO:0000313" key="1">
    <source>
        <dbReference type="EMBL" id="GBM13462.1"/>
    </source>
</evidence>
<reference evidence="1 2" key="1">
    <citation type="journal article" date="2019" name="Sci. Rep.">
        <title>Orb-weaving spider Araneus ventricosus genome elucidates the spidroin gene catalogue.</title>
        <authorList>
            <person name="Kono N."/>
            <person name="Nakamura H."/>
            <person name="Ohtoshi R."/>
            <person name="Moran D.A.P."/>
            <person name="Shinohara A."/>
            <person name="Yoshida Y."/>
            <person name="Fujiwara M."/>
            <person name="Mori M."/>
            <person name="Tomita M."/>
            <person name="Arakawa K."/>
        </authorList>
    </citation>
    <scope>NUCLEOTIDE SEQUENCE [LARGE SCALE GENOMIC DNA]</scope>
</reference>
<proteinExistence type="predicted"/>
<gene>
    <name evidence="1" type="ORF">AVEN_40403_1</name>
</gene>
<sequence length="185" mass="20960">MNSRNGSPKTDHSPLLHFGIFGTREGKANRQGRKPMKFGTNILEVVELQQTQNPKLHPPIPIWDLNARVGGKQRICLHWDLASRLEMKLEINRVEEEENGWEEFCDFEPCLKTNCGTSVNVLPNFSINMSGIHTSCWDKWLSLSFSGMPSLKKNSGKVVLFTAYSLLCGVKSSKSDMLSFMKWTV</sequence>
<dbReference type="AlphaFoldDB" id="A0A4Y2D9I4"/>
<name>A0A4Y2D9I4_ARAVE</name>
<comment type="caution">
    <text evidence="1">The sequence shown here is derived from an EMBL/GenBank/DDBJ whole genome shotgun (WGS) entry which is preliminary data.</text>
</comment>
<protein>
    <submittedName>
        <fullName evidence="1">Uncharacterized protein</fullName>
    </submittedName>
</protein>
<evidence type="ECO:0000313" key="2">
    <source>
        <dbReference type="Proteomes" id="UP000499080"/>
    </source>
</evidence>
<dbReference type="Proteomes" id="UP000499080">
    <property type="component" value="Unassembled WGS sequence"/>
</dbReference>
<dbReference type="EMBL" id="BGPR01000328">
    <property type="protein sequence ID" value="GBM13462.1"/>
    <property type="molecule type" value="Genomic_DNA"/>
</dbReference>